<feature type="region of interest" description="Disordered" evidence="1">
    <location>
        <begin position="74"/>
        <end position="112"/>
    </location>
</feature>
<name>A0A182IZ83_ANOAO</name>
<protein>
    <submittedName>
        <fullName evidence="2">Uncharacterized protein</fullName>
    </submittedName>
</protein>
<feature type="compositionally biased region" description="Polar residues" evidence="1">
    <location>
        <begin position="1292"/>
        <end position="1305"/>
    </location>
</feature>
<feature type="region of interest" description="Disordered" evidence="1">
    <location>
        <begin position="578"/>
        <end position="600"/>
    </location>
</feature>
<feature type="region of interest" description="Disordered" evidence="1">
    <location>
        <begin position="909"/>
        <end position="1022"/>
    </location>
</feature>
<feature type="compositionally biased region" description="Low complexity" evidence="1">
    <location>
        <begin position="1108"/>
        <end position="1122"/>
    </location>
</feature>
<dbReference type="InterPro" id="IPR056193">
    <property type="entry name" value="bHLH_NCOA1-3"/>
</dbReference>
<feature type="compositionally biased region" description="Gly residues" evidence="1">
    <location>
        <begin position="1154"/>
        <end position="1167"/>
    </location>
</feature>
<sequence length="1616" mass="169205">MNRQFAITGVSAAPVCFLRLGPCELPLSDQWLVHTQLSQSAQPSQASFYSSPIGGQGLGGLGGLSANTTLPIQQHSSGIQQQAQLPHNQIGAPQSGTTTAATSGAAPASQLQSQSKIMNVVVPSVACPPTASKKIRRKPDAKPQSQINKCNNEKRRRELENEYIEQLGEFLQIKRDMTACKPDKAAILSEVVRTIYGWNETIRDDRWNLLPETKRIRREAPSSSLNTERWGPGIGFRHMLEQGNPNLTGSRCSKCSPDCSASCKLHPVQQGEVSSTEPPLPEPSVNGHSPEKSAYFEAVQHYISNVGWALLEINSEGVIECATENVRDVLHYSRTELHGQSIYSYLHTGDHSKLSPILNKNSFELNWDQNEMFYQTPKRTIRTKIRWLLRAPESANETIEQKQQRLEKYKDLLIISAPVKDDTEESSSVLCLITLPEDDQASIETTTMPQTLDEQLTLKLDINGNIINYDASTLRKQFAGNLTKETIGSIYDICHYQDHPRLTEHLGRVRSANGTPLELTYRLRLGCPDVVLNGGGNAAGQSGAPGHAPGMLGGGSGGVGMAGPNMVGHGMGGSISGAPGLSGNGGSMSGGGMGGSASTLGSIVSPRSNLNSSSLLCGPSSDSSSFFTAEFELEFPHSTFDMEQVGVSWDSRPDSRASVTPVSTPRPPSVSAYSPAAAPMCASPMTPYYSGNTMSGMPSPSNNIGSNGGALLNDKSDDDDSDIRNRQGSSELLKQLQKVKDEPKEHNPPPLNNEELMQILRVQSNDRKRPSTEPDEGSAIKRTDNRPSKLREKNKMLASLLANPAKAPVLMQTPIGFNRIIPDIPNSGMARQLANLASEWDPELNEILNHVIEIAPEGDFAESELNSILGLSPIESSTSSVAPSQSSQPDIHEKLAINAIQKSLMQYENVSSPLQQPQPQPQFSGSPPAYPIHAAMAGGGGGGASGGGNASAGGNSMSSSGSSAAGVASVVGGSGSGGATVSAGNMQQSSPAGSNQNFTPPPMYTQRMRIPPGQLGSGNSGIPANVLAMQKFQARERILQEQQRARLLQQQQKQQMVVNPSANSDLGPPNVTLTRANNVPDSQLSPGFSPSLMQQQLSPSQRTQLSPQQTGFQGNPFNNNPGHRLSPQLPQMVSGFGNASGNVNQQLSPRQPPFGGGGMGAGVGGQAGNQPPNVVVPGQSPQHQQQQAQHQQWQQNANARLSIQQQNPMLNAQLSVGSGGGFNPAANRQFVGPPQRQRNTLNTPGTPRQQNTFGGTMVDGGGFPGPPSPSPVGVSAPNFANTVFTNQQMRLQRQGSVPPQATQHLPGSPRSAYGGHGPGPDATGYGMMFGNAAAMQQHTAGSPGDFFNRGHTGLNGGIIGGGNNIGGGGGGGGGLSNGGGQGLNHSELVRQELRAIVSGRAHRPPSHGPASMGLSPLGALSLGSGSGEGGSSGGGGAGGSGGGGGLNCSVVGSSNGGTITNAASSMLSGLGGPGRGGGGGGRSLSVDAGASGMLGYGGSGGNSSSADHDSSMLFNFQLNQKDSSANECSIMSDATNGSTHPADDKDDDGDDAHAHDDRSSVSGCKRAKSYRYDAKFPSTAEESLVPCPVLVVNFSEEIRVGDPRNSSLLLQKLLSD</sequence>
<dbReference type="GO" id="GO:0016922">
    <property type="term" value="F:nuclear receptor binding"/>
    <property type="evidence" value="ECO:0007669"/>
    <property type="project" value="TreeGrafter"/>
</dbReference>
<dbReference type="PROSITE" id="PS50888">
    <property type="entry name" value="BHLH"/>
    <property type="match status" value="1"/>
</dbReference>
<dbReference type="GO" id="GO:0005634">
    <property type="term" value="C:nucleus"/>
    <property type="evidence" value="ECO:0007669"/>
    <property type="project" value="InterPro"/>
</dbReference>
<feature type="compositionally biased region" description="Polar residues" evidence="1">
    <location>
        <begin position="1137"/>
        <end position="1149"/>
    </location>
</feature>
<feature type="compositionally biased region" description="Low complexity" evidence="1">
    <location>
        <begin position="1182"/>
        <end position="1196"/>
    </location>
</feature>
<dbReference type="InterPro" id="IPR000014">
    <property type="entry name" value="PAS"/>
</dbReference>
<feature type="compositionally biased region" description="Basic and acidic residues" evidence="1">
    <location>
        <begin position="764"/>
        <end position="791"/>
    </location>
</feature>
<dbReference type="STRING" id="41427.A0A182IZ83"/>
<feature type="region of interest" description="Disordered" evidence="1">
    <location>
        <begin position="699"/>
        <end position="725"/>
    </location>
</feature>
<dbReference type="Gene3D" id="4.10.280.10">
    <property type="entry name" value="Helix-loop-helix DNA-binding domain"/>
    <property type="match status" value="1"/>
</dbReference>
<feature type="compositionally biased region" description="Low complexity" evidence="1">
    <location>
        <begin position="1413"/>
        <end position="1423"/>
    </location>
</feature>
<dbReference type="GO" id="GO:0045944">
    <property type="term" value="P:positive regulation of transcription by RNA polymerase II"/>
    <property type="evidence" value="ECO:0007669"/>
    <property type="project" value="TreeGrafter"/>
</dbReference>
<dbReference type="Gene3D" id="3.30.450.20">
    <property type="entry name" value="PAS domain"/>
    <property type="match status" value="2"/>
</dbReference>
<dbReference type="PANTHER" id="PTHR10684:SF4">
    <property type="entry name" value="TAIMAN, ISOFORM G"/>
    <property type="match status" value="1"/>
</dbReference>
<feature type="region of interest" description="Disordered" evidence="1">
    <location>
        <begin position="1292"/>
        <end position="1319"/>
    </location>
</feature>
<feature type="region of interest" description="Disordered" evidence="1">
    <location>
        <begin position="763"/>
        <end position="791"/>
    </location>
</feature>
<feature type="compositionally biased region" description="Polar residues" evidence="1">
    <location>
        <begin position="1071"/>
        <end position="1088"/>
    </location>
</feature>
<feature type="compositionally biased region" description="Low complexity" evidence="1">
    <location>
        <begin position="658"/>
        <end position="678"/>
    </location>
</feature>
<feature type="compositionally biased region" description="Low complexity" evidence="1">
    <location>
        <begin position="91"/>
        <end position="110"/>
    </location>
</feature>
<feature type="compositionally biased region" description="Polar residues" evidence="1">
    <location>
        <begin position="1529"/>
        <end position="1539"/>
    </location>
</feature>
<dbReference type="InterPro" id="IPR035965">
    <property type="entry name" value="PAS-like_dom_sf"/>
</dbReference>
<feature type="compositionally biased region" description="Gly residues" evidence="1">
    <location>
        <begin position="1424"/>
        <end position="1440"/>
    </location>
</feature>
<feature type="compositionally biased region" description="Gly residues" evidence="1">
    <location>
        <begin position="578"/>
        <end position="595"/>
    </location>
</feature>
<accession>A0A182IZ83</accession>
<dbReference type="SUPFAM" id="SSF47459">
    <property type="entry name" value="HLH, helix-loop-helix DNA-binding domain"/>
    <property type="match status" value="1"/>
</dbReference>
<dbReference type="SUPFAM" id="SSF55785">
    <property type="entry name" value="PYP-like sensor domain (PAS domain)"/>
    <property type="match status" value="1"/>
</dbReference>
<dbReference type="Pfam" id="PF23172">
    <property type="entry name" value="bHLH_NCOA"/>
    <property type="match status" value="1"/>
</dbReference>
<feature type="compositionally biased region" description="Gly residues" evidence="1">
    <location>
        <begin position="937"/>
        <end position="951"/>
    </location>
</feature>
<reference evidence="2" key="1">
    <citation type="submission" date="2022-08" db="UniProtKB">
        <authorList>
            <consortium name="EnsemblMetazoa"/>
        </authorList>
    </citation>
    <scope>IDENTIFICATION</scope>
    <source>
        <strain evidence="2">EBRO</strain>
    </source>
</reference>
<proteinExistence type="predicted"/>
<dbReference type="GO" id="GO:0032870">
    <property type="term" value="P:cellular response to hormone stimulus"/>
    <property type="evidence" value="ECO:0007669"/>
    <property type="project" value="TreeGrafter"/>
</dbReference>
<feature type="region of interest" description="Disordered" evidence="1">
    <location>
        <begin position="1400"/>
        <end position="1440"/>
    </location>
</feature>
<feature type="region of interest" description="Disordered" evidence="1">
    <location>
        <begin position="130"/>
        <end position="153"/>
    </location>
</feature>
<feature type="compositionally biased region" description="Polar residues" evidence="1">
    <location>
        <begin position="985"/>
        <end position="998"/>
    </location>
</feature>
<feature type="region of interest" description="Disordered" evidence="1">
    <location>
        <begin position="1050"/>
        <end position="1196"/>
    </location>
</feature>
<dbReference type="InterPro" id="IPR011598">
    <property type="entry name" value="bHLH_dom"/>
</dbReference>
<feature type="compositionally biased region" description="Low complexity" evidence="1">
    <location>
        <begin position="952"/>
        <end position="971"/>
    </location>
</feature>
<organism evidence="2">
    <name type="scientific">Anopheles atroparvus</name>
    <name type="common">European mosquito</name>
    <dbReference type="NCBI Taxonomy" id="41427"/>
    <lineage>
        <taxon>Eukaryota</taxon>
        <taxon>Metazoa</taxon>
        <taxon>Ecdysozoa</taxon>
        <taxon>Arthropoda</taxon>
        <taxon>Hexapoda</taxon>
        <taxon>Insecta</taxon>
        <taxon>Pterygota</taxon>
        <taxon>Neoptera</taxon>
        <taxon>Endopterygota</taxon>
        <taxon>Diptera</taxon>
        <taxon>Nematocera</taxon>
        <taxon>Culicoidea</taxon>
        <taxon>Culicidae</taxon>
        <taxon>Anophelinae</taxon>
        <taxon>Anopheles</taxon>
    </lineage>
</organism>
<feature type="compositionally biased region" description="Low complexity" evidence="1">
    <location>
        <begin position="911"/>
        <end position="927"/>
    </location>
</feature>
<dbReference type="VEuPathDB" id="VectorBase:AATE008324"/>
<evidence type="ECO:0000256" key="1">
    <source>
        <dbReference type="SAM" id="MobiDB-lite"/>
    </source>
</evidence>
<evidence type="ECO:0000313" key="2">
    <source>
        <dbReference type="EnsemblMetazoa" id="AATE008324-PA.1"/>
    </source>
</evidence>
<feature type="compositionally biased region" description="Low complexity" evidence="1">
    <location>
        <begin position="74"/>
        <end position="84"/>
    </location>
</feature>
<dbReference type="InterPro" id="IPR017426">
    <property type="entry name" value="Nuclear_rcpt_coactivator"/>
</dbReference>
<feature type="compositionally biased region" description="Polar residues" evidence="1">
    <location>
        <begin position="1236"/>
        <end position="1254"/>
    </location>
</feature>
<dbReference type="GO" id="GO:0003713">
    <property type="term" value="F:transcription coactivator activity"/>
    <property type="evidence" value="ECO:0007669"/>
    <property type="project" value="InterPro"/>
</dbReference>
<feature type="compositionally biased region" description="Low complexity" evidence="1">
    <location>
        <begin position="1089"/>
        <end position="1101"/>
    </location>
</feature>
<feature type="region of interest" description="Disordered" evidence="1">
    <location>
        <begin position="1212"/>
        <end position="1278"/>
    </location>
</feature>
<dbReference type="InterPro" id="IPR036638">
    <property type="entry name" value="HLH_DNA-bd_sf"/>
</dbReference>
<feature type="region of interest" description="Disordered" evidence="1">
    <location>
        <begin position="650"/>
        <end position="678"/>
    </location>
</feature>
<dbReference type="CDD" id="cd00130">
    <property type="entry name" value="PAS"/>
    <property type="match status" value="1"/>
</dbReference>
<feature type="region of interest" description="Disordered" evidence="1">
    <location>
        <begin position="1529"/>
        <end position="1560"/>
    </location>
</feature>
<dbReference type="GO" id="GO:0046983">
    <property type="term" value="F:protein dimerization activity"/>
    <property type="evidence" value="ECO:0007669"/>
    <property type="project" value="InterPro"/>
</dbReference>
<dbReference type="PANTHER" id="PTHR10684">
    <property type="entry name" value="NUCLEAR RECEPTOR COACTIVATOR"/>
    <property type="match status" value="1"/>
</dbReference>
<dbReference type="EnsemblMetazoa" id="AATE008324-RA">
    <property type="protein sequence ID" value="AATE008324-PA.1"/>
    <property type="gene ID" value="AATE008324"/>
</dbReference>